<dbReference type="Proteomes" id="UP000323819">
    <property type="component" value="Unassembled WGS sequence"/>
</dbReference>
<dbReference type="RefSeq" id="WP_148521492.1">
    <property type="nucleotide sequence ID" value="NZ_VSIJ01000005.1"/>
</dbReference>
<comment type="caution">
    <text evidence="1">The sequence shown here is derived from an EMBL/GenBank/DDBJ whole genome shotgun (WGS) entry which is preliminary data.</text>
</comment>
<proteinExistence type="predicted"/>
<name>A0ABD7SR89_VIBCL</name>
<dbReference type="EMBL" id="VSIJ01000005">
    <property type="protein sequence ID" value="TXX67335.1"/>
    <property type="molecule type" value="Genomic_DNA"/>
</dbReference>
<reference evidence="1 2" key="1">
    <citation type="submission" date="2019-06" db="EMBL/GenBank/DDBJ databases">
        <title>Vibrio cholerae phylogeny based on whole-genome sequencing reveals genetic diversity and population strucutre.</title>
        <authorList>
            <person name="Zhiqiu Y."/>
            <person name="Bin L."/>
            <person name="Lingyan J."/>
        </authorList>
    </citation>
    <scope>NUCLEOTIDE SEQUENCE [LARGE SCALE GENOMIC DNA]</scope>
    <source>
        <strain evidence="1 2">N2814</strain>
    </source>
</reference>
<dbReference type="AlphaFoldDB" id="A0ABD7SR89"/>
<protein>
    <submittedName>
        <fullName evidence="1">Uncharacterized protein</fullName>
    </submittedName>
</protein>
<evidence type="ECO:0000313" key="1">
    <source>
        <dbReference type="EMBL" id="TXX67335.1"/>
    </source>
</evidence>
<gene>
    <name evidence="1" type="ORF">FXF03_01810</name>
</gene>
<accession>A0ABD7SR89</accession>
<organism evidence="1 2">
    <name type="scientific">Vibrio cholerae</name>
    <dbReference type="NCBI Taxonomy" id="666"/>
    <lineage>
        <taxon>Bacteria</taxon>
        <taxon>Pseudomonadati</taxon>
        <taxon>Pseudomonadota</taxon>
        <taxon>Gammaproteobacteria</taxon>
        <taxon>Vibrionales</taxon>
        <taxon>Vibrionaceae</taxon>
        <taxon>Vibrio</taxon>
    </lineage>
</organism>
<sequence>MNFYEYFNLSGQAIDLIQSAFRAEEWNDSEVTFQLKHRIEYTVYIELVSEEDVDGIVPSDDDGSEWETLMFLNLKPDNRPVSIQFVIDYQGKVRLFLVDQSSVPLGFVSDYFE</sequence>
<evidence type="ECO:0000313" key="2">
    <source>
        <dbReference type="Proteomes" id="UP000323819"/>
    </source>
</evidence>